<evidence type="ECO:0000256" key="3">
    <source>
        <dbReference type="SAM" id="SignalP"/>
    </source>
</evidence>
<feature type="non-terminal residue" evidence="4">
    <location>
        <position position="1"/>
    </location>
</feature>
<gene>
    <name evidence="4" type="ORF">SPIL2461_LOCUS23317</name>
</gene>
<dbReference type="EMBL" id="CAJNIZ010048154">
    <property type="protein sequence ID" value="CAE7783373.1"/>
    <property type="molecule type" value="Genomic_DNA"/>
</dbReference>
<organism evidence="4 5">
    <name type="scientific">Symbiodinium pilosum</name>
    <name type="common">Dinoflagellate</name>
    <dbReference type="NCBI Taxonomy" id="2952"/>
    <lineage>
        <taxon>Eukaryota</taxon>
        <taxon>Sar</taxon>
        <taxon>Alveolata</taxon>
        <taxon>Dinophyceae</taxon>
        <taxon>Suessiales</taxon>
        <taxon>Symbiodiniaceae</taxon>
        <taxon>Symbiodinium</taxon>
    </lineage>
</organism>
<feature type="compositionally biased region" description="Low complexity" evidence="1">
    <location>
        <begin position="383"/>
        <end position="392"/>
    </location>
</feature>
<feature type="chain" id="PRO_5032320042" evidence="3">
    <location>
        <begin position="22"/>
        <end position="542"/>
    </location>
</feature>
<proteinExistence type="predicted"/>
<evidence type="ECO:0000256" key="2">
    <source>
        <dbReference type="SAM" id="Phobius"/>
    </source>
</evidence>
<comment type="caution">
    <text evidence="4">The sequence shown here is derived from an EMBL/GenBank/DDBJ whole genome shotgun (WGS) entry which is preliminary data.</text>
</comment>
<evidence type="ECO:0000256" key="1">
    <source>
        <dbReference type="SAM" id="MobiDB-lite"/>
    </source>
</evidence>
<dbReference type="Proteomes" id="UP000649617">
    <property type="component" value="Unassembled WGS sequence"/>
</dbReference>
<name>A0A812YMZ7_SYMPI</name>
<sequence>MAVIPMYLIVSAFVSSAWVTAMDVDDPDMVLTKAAEAGYEDASLKRALHKSFRAECHFKAWGGEIDGVQGRVGAPKAVRQQVWYLISIVVEKGAPVRLDRSLEADRFEAPRETSQFASACAESLPWAVASSYAFRETSHINLQEARALRREIRRLASCFDNAGRIQVCLNDSMVCVFAFSKGRSSSLKLNNILRGLLPYLVMGDVAPALLWIETAANFADHPSRFRPLPPPCVPLGWLQDFGIFGWASYATFSGCSSMFLFLTTAVFAAIMWICALTAEFAVILADACFAWASGVDEWLEQLVEWSYRNGEKLYWVTLGVLSLQRLAKVVVLEFRLGAHFLQLSRRKWGKDALESLQLGSEAVDEGGRNASQALEDPEGEGGPAAAPGLAPVRPRPLRTGASQPDGATQRVDAPWWSWRPSRWKWSIFFILGIAVLFPRIVALLIALVIRLIDRAVMGLTLQVLKELWAQALLAAAAVEDNFAAWLNVQLGIVMEPPPLLTHGPAVAPQAPATMLQPHPTRPIDVLIILLLGYNIRLGWGGQ</sequence>
<dbReference type="AlphaFoldDB" id="A0A812YMZ7"/>
<feature type="region of interest" description="Disordered" evidence="1">
    <location>
        <begin position="363"/>
        <end position="408"/>
    </location>
</feature>
<keyword evidence="2" id="KW-0812">Transmembrane</keyword>
<keyword evidence="2" id="KW-1133">Transmembrane helix</keyword>
<feature type="transmembrane region" description="Helical" evidence="2">
    <location>
        <begin position="269"/>
        <end position="293"/>
    </location>
</feature>
<feature type="transmembrane region" description="Helical" evidence="2">
    <location>
        <begin position="427"/>
        <end position="452"/>
    </location>
</feature>
<evidence type="ECO:0000313" key="4">
    <source>
        <dbReference type="EMBL" id="CAE7783373.1"/>
    </source>
</evidence>
<keyword evidence="3" id="KW-0732">Signal</keyword>
<feature type="signal peptide" evidence="3">
    <location>
        <begin position="1"/>
        <end position="21"/>
    </location>
</feature>
<accession>A0A812YMZ7</accession>
<protein>
    <submittedName>
        <fullName evidence="4">Uncharacterized protein</fullName>
    </submittedName>
</protein>
<reference evidence="4" key="1">
    <citation type="submission" date="2021-02" db="EMBL/GenBank/DDBJ databases">
        <authorList>
            <person name="Dougan E. K."/>
            <person name="Rhodes N."/>
            <person name="Thang M."/>
            <person name="Chan C."/>
        </authorList>
    </citation>
    <scope>NUCLEOTIDE SEQUENCE</scope>
</reference>
<keyword evidence="5" id="KW-1185">Reference proteome</keyword>
<keyword evidence="2" id="KW-0472">Membrane</keyword>
<evidence type="ECO:0000313" key="5">
    <source>
        <dbReference type="Proteomes" id="UP000649617"/>
    </source>
</evidence>